<keyword evidence="1" id="KW-1133">Transmembrane helix</keyword>
<feature type="transmembrane region" description="Helical" evidence="1">
    <location>
        <begin position="44"/>
        <end position="68"/>
    </location>
</feature>
<reference evidence="2" key="1">
    <citation type="journal article" date="2021" name="Infect. Genet. Evol.">
        <title>Novel prophage-like sequences in Mycoplasma anserisalpingitidis.</title>
        <authorList>
            <person name="Kovacs A.B."/>
            <person name="Wehmann E."/>
            <person name="Svab D."/>
            <person name="Beko K."/>
            <person name="Grozner D."/>
            <person name="Mitter A."/>
            <person name="Bali K."/>
            <person name="Morrow C.J."/>
            <person name="Banyai K."/>
            <person name="Gyuranecz M."/>
        </authorList>
    </citation>
    <scope>NUCLEOTIDE SEQUENCE</scope>
    <source>
        <strain evidence="2">MYCAV669</strain>
    </source>
</reference>
<dbReference type="AlphaFoldDB" id="A0A8F2DF71"/>
<feature type="transmembrane region" description="Helical" evidence="1">
    <location>
        <begin position="20"/>
        <end position="38"/>
    </location>
</feature>
<keyword evidence="1" id="KW-0472">Membrane</keyword>
<name>A0A8F2DF71_9MOLU</name>
<evidence type="ECO:0000313" key="2">
    <source>
        <dbReference type="EMBL" id="QWS78976.1"/>
    </source>
</evidence>
<proteinExistence type="predicted"/>
<organism evidence="2">
    <name type="scientific">Mycoplasma anserisalpingitidis</name>
    <dbReference type="NCBI Taxonomy" id="519450"/>
    <lineage>
        <taxon>Bacteria</taxon>
        <taxon>Bacillati</taxon>
        <taxon>Mycoplasmatota</taxon>
        <taxon>Mollicutes</taxon>
        <taxon>Mycoplasmataceae</taxon>
        <taxon>Mycoplasma</taxon>
    </lineage>
</organism>
<accession>A0A8F2DF71</accession>
<sequence>MIELLINSLVLKKHIKLQNILLALILISASTIILILQLDNLINISFGVVITTLVLSVLVSLFLILFSFPKLIFIIFKQQCLKILNESRTKQNEIYSKISEKHMVDQTISKFLIEHKYLGFYDYSRADLTSFASMTIHFLESAYIPEKEEIDLFNDFMHYRKLIWFIWKLEKFLRPKNKTLKEIKWFKIKKK</sequence>
<dbReference type="EMBL" id="MT872813">
    <property type="protein sequence ID" value="QWS78976.1"/>
    <property type="molecule type" value="Genomic_DNA"/>
</dbReference>
<evidence type="ECO:0000256" key="1">
    <source>
        <dbReference type="SAM" id="Phobius"/>
    </source>
</evidence>
<keyword evidence="1" id="KW-0812">Transmembrane</keyword>
<protein>
    <submittedName>
        <fullName evidence="2">Uncharacterized protein</fullName>
    </submittedName>
</protein>